<keyword evidence="4" id="KW-1185">Reference proteome</keyword>
<organism evidence="3 4">
    <name type="scientific">Cedecea lapagei</name>
    <dbReference type="NCBI Taxonomy" id="158823"/>
    <lineage>
        <taxon>Bacteria</taxon>
        <taxon>Pseudomonadati</taxon>
        <taxon>Pseudomonadota</taxon>
        <taxon>Gammaproteobacteria</taxon>
        <taxon>Enterobacterales</taxon>
        <taxon>Enterobacteriaceae</taxon>
        <taxon>Cedecea</taxon>
    </lineage>
</organism>
<gene>
    <name evidence="3" type="ORF">NCTC11466_02732</name>
</gene>
<evidence type="ECO:0000313" key="4">
    <source>
        <dbReference type="Proteomes" id="UP000274122"/>
    </source>
</evidence>
<dbReference type="OrthoDB" id="8320584at2"/>
<evidence type="ECO:0000313" key="3">
    <source>
        <dbReference type="EMBL" id="VEB98557.1"/>
    </source>
</evidence>
<dbReference type="Pfam" id="PF02369">
    <property type="entry name" value="Big_1"/>
    <property type="match status" value="1"/>
</dbReference>
<name>A0A3S5DPT3_9ENTR</name>
<dbReference type="Proteomes" id="UP000274122">
    <property type="component" value="Chromosome"/>
</dbReference>
<protein>
    <recommendedName>
        <fullName evidence="2">Big-1 domain-containing protein</fullName>
    </recommendedName>
</protein>
<feature type="domain" description="Big-1" evidence="2">
    <location>
        <begin position="17"/>
        <end position="116"/>
    </location>
</feature>
<evidence type="ECO:0000259" key="2">
    <source>
        <dbReference type="Pfam" id="PF02369"/>
    </source>
</evidence>
<accession>A0A3S5DPT3</accession>
<evidence type="ECO:0000256" key="1">
    <source>
        <dbReference type="ARBA" id="ARBA00010116"/>
    </source>
</evidence>
<dbReference type="InterPro" id="IPR003344">
    <property type="entry name" value="Big_1_dom"/>
</dbReference>
<sequence>MNSKNNKSVTTTDPYVLTLMVTKDNAQANRESLNEVDATAFDAETFYPAPGVDVLFKIKNSNTAFFSETNSPIYSSVTDGTGHSLAMIANSIAEKVSVTVECKGNSAISAESFVTFIEATDNLQIKSVVNSNHTFSQNQPSIAWPGASFLIETRGGSGMVNWEAVSSSAELAVNGTTTGDCSVTILAKPRQICTVRGTDLITNDTVEWNFFIDTFVTSDFQKYHLSDAILNHGNYLLTPAEYGRLHHEWGDMGGIFYLGCY</sequence>
<proteinExistence type="inferred from homology"/>
<dbReference type="SUPFAM" id="SSF49373">
    <property type="entry name" value="Invasin/intimin cell-adhesion fragments"/>
    <property type="match status" value="1"/>
</dbReference>
<dbReference type="EMBL" id="LR134201">
    <property type="protein sequence ID" value="VEB98557.1"/>
    <property type="molecule type" value="Genomic_DNA"/>
</dbReference>
<comment type="similarity">
    <text evidence="1">Belongs to the intimin/invasin family.</text>
</comment>
<dbReference type="KEGG" id="clap:NCTC11466_02732"/>
<dbReference type="InterPro" id="IPR013783">
    <property type="entry name" value="Ig-like_fold"/>
</dbReference>
<dbReference type="AlphaFoldDB" id="A0A3S5DPT3"/>
<dbReference type="InterPro" id="IPR008964">
    <property type="entry name" value="Invasin/intimin_cell_adhesion"/>
</dbReference>
<dbReference type="RefSeq" id="WP_126356726.1">
    <property type="nucleotide sequence ID" value="NZ_LR134201.1"/>
</dbReference>
<reference evidence="3 4" key="1">
    <citation type="submission" date="2018-12" db="EMBL/GenBank/DDBJ databases">
        <authorList>
            <consortium name="Pathogen Informatics"/>
        </authorList>
    </citation>
    <scope>NUCLEOTIDE SEQUENCE [LARGE SCALE GENOMIC DNA]</scope>
    <source>
        <strain evidence="3 4">NCTC11466</strain>
    </source>
</reference>
<dbReference type="Gene3D" id="2.60.40.10">
    <property type="entry name" value="Immunoglobulins"/>
    <property type="match status" value="1"/>
</dbReference>